<protein>
    <submittedName>
        <fullName evidence="2">Uncharacterized protein</fullName>
    </submittedName>
</protein>
<comment type="caution">
    <text evidence="2">The sequence shown here is derived from an EMBL/GenBank/DDBJ whole genome shotgun (WGS) entry which is preliminary data.</text>
</comment>
<evidence type="ECO:0000256" key="1">
    <source>
        <dbReference type="SAM" id="MobiDB-lite"/>
    </source>
</evidence>
<feature type="region of interest" description="Disordered" evidence="1">
    <location>
        <begin position="160"/>
        <end position="196"/>
    </location>
</feature>
<organism evidence="2 3">
    <name type="scientific">Ignelater luminosus</name>
    <name type="common">Cucubano</name>
    <name type="synonym">Pyrophorus luminosus</name>
    <dbReference type="NCBI Taxonomy" id="2038154"/>
    <lineage>
        <taxon>Eukaryota</taxon>
        <taxon>Metazoa</taxon>
        <taxon>Ecdysozoa</taxon>
        <taxon>Arthropoda</taxon>
        <taxon>Hexapoda</taxon>
        <taxon>Insecta</taxon>
        <taxon>Pterygota</taxon>
        <taxon>Neoptera</taxon>
        <taxon>Endopterygota</taxon>
        <taxon>Coleoptera</taxon>
        <taxon>Polyphaga</taxon>
        <taxon>Elateriformia</taxon>
        <taxon>Elateroidea</taxon>
        <taxon>Elateridae</taxon>
        <taxon>Agrypninae</taxon>
        <taxon>Pyrophorini</taxon>
        <taxon>Ignelater</taxon>
    </lineage>
</organism>
<dbReference type="EMBL" id="VTPC01006243">
    <property type="protein sequence ID" value="KAF2895099.1"/>
    <property type="molecule type" value="Genomic_DNA"/>
</dbReference>
<evidence type="ECO:0000313" key="3">
    <source>
        <dbReference type="Proteomes" id="UP000801492"/>
    </source>
</evidence>
<reference evidence="2" key="1">
    <citation type="submission" date="2019-08" db="EMBL/GenBank/DDBJ databases">
        <title>The genome of the North American firefly Photinus pyralis.</title>
        <authorList>
            <consortium name="Photinus pyralis genome working group"/>
            <person name="Fallon T.R."/>
            <person name="Sander Lower S.E."/>
            <person name="Weng J.-K."/>
        </authorList>
    </citation>
    <scope>NUCLEOTIDE SEQUENCE</scope>
    <source>
        <strain evidence="2">TRF0915ILg1</strain>
        <tissue evidence="2">Whole body</tissue>
    </source>
</reference>
<evidence type="ECO:0000313" key="2">
    <source>
        <dbReference type="EMBL" id="KAF2895099.1"/>
    </source>
</evidence>
<proteinExistence type="predicted"/>
<feature type="compositionally biased region" description="Basic and acidic residues" evidence="1">
    <location>
        <begin position="160"/>
        <end position="174"/>
    </location>
</feature>
<dbReference type="AlphaFoldDB" id="A0A8K0CZ53"/>
<keyword evidence="3" id="KW-1185">Reference proteome</keyword>
<name>A0A8K0CZ53_IGNLU</name>
<sequence length="196" mass="23428">MKKTMNEMENTLERLKDEKRRNSVVLQGLKVDTNNQNDLKKTMEDFKEKDLNVEDEVMRIAKLGDKTFKIEGKRKVIHSGPPFQKKKTEIQQQIRMVTRKERENGKGTEIGLKKLWIGTKEWKWDKEESKLKKVSKPPNSKIMRRGKKLQRWRQYFKEMLNKETNKSQKERQEETLGNETPNNEEINIPTREEVIN</sequence>
<gene>
    <name evidence="2" type="ORF">ILUMI_11070</name>
</gene>
<accession>A0A8K0CZ53</accession>
<feature type="compositionally biased region" description="Low complexity" evidence="1">
    <location>
        <begin position="178"/>
        <end position="189"/>
    </location>
</feature>
<dbReference type="Proteomes" id="UP000801492">
    <property type="component" value="Unassembled WGS sequence"/>
</dbReference>